<feature type="domain" description="Deoxynucleoside kinase" evidence="6">
    <location>
        <begin position="28"/>
        <end position="238"/>
    </location>
</feature>
<dbReference type="SUPFAM" id="SSF52540">
    <property type="entry name" value="P-loop containing nucleoside triphosphate hydrolases"/>
    <property type="match status" value="1"/>
</dbReference>
<feature type="region of interest" description="Disordered" evidence="5">
    <location>
        <begin position="1"/>
        <end position="23"/>
    </location>
</feature>
<feature type="binding site" evidence="4">
    <location>
        <begin position="217"/>
        <end position="219"/>
    </location>
    <ligand>
        <name>ATP</name>
        <dbReference type="ChEBI" id="CHEBI:30616"/>
    </ligand>
</feature>
<organism evidence="7 8">
    <name type="scientific">Bodo saltans</name>
    <name type="common">Flagellated protozoan</name>
    <dbReference type="NCBI Taxonomy" id="75058"/>
    <lineage>
        <taxon>Eukaryota</taxon>
        <taxon>Discoba</taxon>
        <taxon>Euglenozoa</taxon>
        <taxon>Kinetoplastea</taxon>
        <taxon>Metakinetoplastina</taxon>
        <taxon>Eubodonida</taxon>
        <taxon>Bodonidae</taxon>
        <taxon>Bodo</taxon>
    </lineage>
</organism>
<evidence type="ECO:0000256" key="5">
    <source>
        <dbReference type="SAM" id="MobiDB-lite"/>
    </source>
</evidence>
<keyword evidence="7" id="KW-0808">Transferase</keyword>
<dbReference type="VEuPathDB" id="TriTrypDB:BSAL_07380"/>
<name>A0A0S4KLM8_BODSA</name>
<feature type="binding site" evidence="3">
    <location>
        <position position="116"/>
    </location>
    <ligand>
        <name>substrate</name>
    </ligand>
</feature>
<keyword evidence="4" id="KW-0547">Nucleotide-binding</keyword>
<evidence type="ECO:0000256" key="2">
    <source>
        <dbReference type="PIRSR" id="PIRSR000705-1"/>
    </source>
</evidence>
<feature type="binding site" evidence="4">
    <location>
        <begin position="173"/>
        <end position="177"/>
    </location>
    <ligand>
        <name>ATP</name>
        <dbReference type="ChEBI" id="CHEBI:30616"/>
    </ligand>
</feature>
<feature type="active site" description="Proton acceptor" evidence="2">
    <location>
        <position position="115"/>
    </location>
</feature>
<feature type="binding site" evidence="3">
    <location>
        <position position="87"/>
    </location>
    <ligand>
        <name>substrate</name>
    </ligand>
</feature>
<evidence type="ECO:0000256" key="1">
    <source>
        <dbReference type="ARBA" id="ARBA00007420"/>
    </source>
</evidence>
<evidence type="ECO:0000256" key="4">
    <source>
        <dbReference type="PIRSR" id="PIRSR000705-3"/>
    </source>
</evidence>
<dbReference type="GO" id="GO:0019136">
    <property type="term" value="F:deoxynucleoside kinase activity"/>
    <property type="evidence" value="ECO:0007669"/>
    <property type="project" value="InterPro"/>
</dbReference>
<dbReference type="AlphaFoldDB" id="A0A0S4KLM8"/>
<feature type="binding site" evidence="3">
    <location>
        <position position="76"/>
    </location>
    <ligand>
        <name>substrate</name>
    </ligand>
</feature>
<reference evidence="8" key="1">
    <citation type="submission" date="2015-09" db="EMBL/GenBank/DDBJ databases">
        <authorList>
            <consortium name="Pathogen Informatics"/>
        </authorList>
    </citation>
    <scope>NUCLEOTIDE SEQUENCE [LARGE SCALE GENOMIC DNA]</scope>
    <source>
        <strain evidence="8">Lake Konstanz</strain>
    </source>
</reference>
<dbReference type="GO" id="GO:0005524">
    <property type="term" value="F:ATP binding"/>
    <property type="evidence" value="ECO:0007669"/>
    <property type="project" value="UniProtKB-KW"/>
</dbReference>
<comment type="similarity">
    <text evidence="1">Belongs to the DCK/DGK family.</text>
</comment>
<keyword evidence="7" id="KW-0418">Kinase</keyword>
<protein>
    <submittedName>
        <fullName evidence="7">Deoxynucleoside kinase, putative</fullName>
    </submittedName>
</protein>
<dbReference type="CDD" id="cd01673">
    <property type="entry name" value="dNK"/>
    <property type="match status" value="1"/>
</dbReference>
<feature type="binding site" evidence="3">
    <location>
        <position position="57"/>
    </location>
    <ligand>
        <name>substrate</name>
    </ligand>
</feature>
<dbReference type="Gene3D" id="3.40.50.300">
    <property type="entry name" value="P-loop containing nucleotide triphosphate hydrolases"/>
    <property type="match status" value="1"/>
</dbReference>
<dbReference type="PANTHER" id="PTHR10513">
    <property type="entry name" value="DEOXYNUCLEOSIDE KINASE"/>
    <property type="match status" value="1"/>
</dbReference>
<gene>
    <name evidence="7" type="ORF">BSAL_07380</name>
</gene>
<dbReference type="OrthoDB" id="567086at2759"/>
<dbReference type="Proteomes" id="UP000051952">
    <property type="component" value="Unassembled WGS sequence"/>
</dbReference>
<dbReference type="InterPro" id="IPR002624">
    <property type="entry name" value="DCK/DGK"/>
</dbReference>
<feature type="binding site" evidence="3">
    <location>
        <position position="121"/>
    </location>
    <ligand>
        <name>substrate</name>
    </ligand>
</feature>
<dbReference type="GO" id="GO:0005737">
    <property type="term" value="C:cytoplasm"/>
    <property type="evidence" value="ECO:0007669"/>
    <property type="project" value="TreeGrafter"/>
</dbReference>
<evidence type="ECO:0000256" key="3">
    <source>
        <dbReference type="PIRSR" id="PIRSR000705-2"/>
    </source>
</evidence>
<evidence type="ECO:0000313" key="7">
    <source>
        <dbReference type="EMBL" id="CUI14527.1"/>
    </source>
</evidence>
<sequence length="241" mass="28032">MAAIRSFGTDKTNQPAQTHQSRSKPIVISVEAAIGTGKSSLLKLIQKREPSWVVVQEPVDMWQKVGGQHNLLEHFYNDFERYAFSFQTYCFLTRIEAVTKAVRERQDSTPVIVVERSWFTDKHTFAEMLKKQGRISDMEWCLYEEWYNFAARNAPTIHGHVYLDCSTETCMARLRKRGRSEETTVTSEYQTSLIEHHEMWANDHVEAEKLCRIDVNDDFINNADNSDAMMEKLHTFVKSLQ</sequence>
<keyword evidence="4" id="KW-0067">ATP-binding</keyword>
<evidence type="ECO:0000313" key="8">
    <source>
        <dbReference type="Proteomes" id="UP000051952"/>
    </source>
</evidence>
<dbReference type="PIRSF" id="PIRSF000705">
    <property type="entry name" value="DNK"/>
    <property type="match status" value="1"/>
</dbReference>
<proteinExistence type="inferred from homology"/>
<dbReference type="OMA" id="CVQDRTL"/>
<dbReference type="InterPro" id="IPR031314">
    <property type="entry name" value="DNK_dom"/>
</dbReference>
<keyword evidence="8" id="KW-1185">Reference proteome</keyword>
<dbReference type="EMBL" id="CYKH01001404">
    <property type="protein sequence ID" value="CUI14527.1"/>
    <property type="molecule type" value="Genomic_DNA"/>
</dbReference>
<feature type="compositionally biased region" description="Polar residues" evidence="5">
    <location>
        <begin position="9"/>
        <end position="20"/>
    </location>
</feature>
<dbReference type="PANTHER" id="PTHR10513:SF35">
    <property type="entry name" value="DEOXYADENOSINE KINASE"/>
    <property type="match status" value="1"/>
</dbReference>
<feature type="binding site" evidence="3">
    <location>
        <position position="182"/>
    </location>
    <ligand>
        <name>substrate</name>
    </ligand>
</feature>
<evidence type="ECO:0000259" key="6">
    <source>
        <dbReference type="Pfam" id="PF01712"/>
    </source>
</evidence>
<dbReference type="InterPro" id="IPR050566">
    <property type="entry name" value="Deoxyribonucleoside_kinase"/>
</dbReference>
<dbReference type="InterPro" id="IPR027417">
    <property type="entry name" value="P-loop_NTPase"/>
</dbReference>
<accession>A0A0S4KLM8</accession>
<dbReference type="Pfam" id="PF01712">
    <property type="entry name" value="dNK"/>
    <property type="match status" value="1"/>
</dbReference>